<reference evidence="2" key="1">
    <citation type="journal article" date="2021" name="J. Hered.">
        <title>Genome Assembly of Salicaceae Populus deltoides (Eastern Cottonwood) I-69 Based on Nanopore Sequencing and Hi-C Technologies.</title>
        <authorList>
            <person name="Bai S."/>
            <person name="Wu H."/>
            <person name="Zhang J."/>
            <person name="Pan Z."/>
            <person name="Zhao W."/>
            <person name="Li Z."/>
            <person name="Tong C."/>
        </authorList>
    </citation>
    <scope>NUCLEOTIDE SEQUENCE</scope>
    <source>
        <tissue evidence="2">Leaf</tissue>
    </source>
</reference>
<sequence length="94" mass="9850">DRPGKCVAAGGAEEGGAADRSGSVGEAAAVGRRWVLRWEEAMNGTPAAAVWCSLETGVDGLPSRLLFVGLAALGVGRESRKKKEGLWEQGRGRW</sequence>
<protein>
    <submittedName>
        <fullName evidence="2">Uncharacterized protein</fullName>
    </submittedName>
</protein>
<gene>
    <name evidence="2" type="ORF">H0E87_008657</name>
</gene>
<keyword evidence="3" id="KW-1185">Reference proteome</keyword>
<feature type="region of interest" description="Disordered" evidence="1">
    <location>
        <begin position="1"/>
        <end position="23"/>
    </location>
</feature>
<dbReference type="EMBL" id="JACEGQ020000004">
    <property type="protein sequence ID" value="KAH8511193.1"/>
    <property type="molecule type" value="Genomic_DNA"/>
</dbReference>
<dbReference type="Proteomes" id="UP000807159">
    <property type="component" value="Chromosome 4"/>
</dbReference>
<comment type="caution">
    <text evidence="2">The sequence shown here is derived from an EMBL/GenBank/DDBJ whole genome shotgun (WGS) entry which is preliminary data.</text>
</comment>
<dbReference type="AlphaFoldDB" id="A0A8T2Z1B0"/>
<name>A0A8T2Z1B0_POPDE</name>
<proteinExistence type="predicted"/>
<evidence type="ECO:0000313" key="3">
    <source>
        <dbReference type="Proteomes" id="UP000807159"/>
    </source>
</evidence>
<feature type="non-terminal residue" evidence="2">
    <location>
        <position position="1"/>
    </location>
</feature>
<evidence type="ECO:0000256" key="1">
    <source>
        <dbReference type="SAM" id="MobiDB-lite"/>
    </source>
</evidence>
<evidence type="ECO:0000313" key="2">
    <source>
        <dbReference type="EMBL" id="KAH8511193.1"/>
    </source>
</evidence>
<accession>A0A8T2Z1B0</accession>
<organism evidence="2 3">
    <name type="scientific">Populus deltoides</name>
    <name type="common">Eastern poplar</name>
    <name type="synonym">Eastern cottonwood</name>
    <dbReference type="NCBI Taxonomy" id="3696"/>
    <lineage>
        <taxon>Eukaryota</taxon>
        <taxon>Viridiplantae</taxon>
        <taxon>Streptophyta</taxon>
        <taxon>Embryophyta</taxon>
        <taxon>Tracheophyta</taxon>
        <taxon>Spermatophyta</taxon>
        <taxon>Magnoliopsida</taxon>
        <taxon>eudicotyledons</taxon>
        <taxon>Gunneridae</taxon>
        <taxon>Pentapetalae</taxon>
        <taxon>rosids</taxon>
        <taxon>fabids</taxon>
        <taxon>Malpighiales</taxon>
        <taxon>Salicaceae</taxon>
        <taxon>Saliceae</taxon>
        <taxon>Populus</taxon>
    </lineage>
</organism>